<evidence type="ECO:0000313" key="7">
    <source>
        <dbReference type="Proteomes" id="UP000003836"/>
    </source>
</evidence>
<reference evidence="5 8" key="3">
    <citation type="submission" date="2014-08" db="EMBL/GenBank/DDBJ databases">
        <title>First Complete Genome Sequence of the Shellfish Pathogen Vibrio tubiashii.</title>
        <authorList>
            <person name="Richards G.P."/>
            <person name="Needleman D.S."/>
            <person name="Watson M.A."/>
            <person name="Bono J.L."/>
        </authorList>
    </citation>
    <scope>NUCLEOTIDE SEQUENCE [LARGE SCALE GENOMIC DNA]</scope>
    <source>
        <strain evidence="5 8">ATCC 19109</strain>
    </source>
</reference>
<dbReference type="InterPro" id="IPR003607">
    <property type="entry name" value="HD/PDEase_dom"/>
</dbReference>
<accession>F9T3E3</accession>
<sequence length="958" mass="109645">MNSPKLKKQPWPLWLYFSCYFSGLTLLIGAILVVLSDYHTNKLLSKNALDLSHNNRLKIESSFQLSMSPVVNTLDLISSSSLIQSTILPAQEQEWLYSIKETFERLPYLTSLYYASDKGTFTILRPVTNDAERERLGAPENSTFMLGFTNMQGVRERQFYSSTLTLLSSKVDQPEVRFDARSRPWFISALSQTDIQLTEPYRFYRLGSYGVTLSRRSYDGQHIIAADTTLSNLSTSMQSLMLSEATQLVLLDSQMNILAHQGLGWDERMPFIEPEKLQTTIFNRFTQPVTSPAVEEVEWQGESWIRTLTPVTLDEEITLYLAEATPRRILLADILSLRKQQIITSLMLLILGTVAVWRASLHLSSPIKSLAQKTYSISQFSFNKNVYCESHILEINELNQAIKLMENTISDLLALLAETAKSVDIDEVIERLLKHCATVTQTELVTMLVVEQNEQQKYQFVKPEQASIASTNNWQWIQQRIQSPEIQANLSKPYTIALGASPDGCHWFLFPIHDKSDQLIRVLLIGYDTPPGTTQTARHPFVRQLIKFAAIAAENIVHVKERQAFLEAIPELLASAIDTKSPYTSGHCQRVPYLTEALTQALENNQEQFANFRLDKEEWEALRLAGWLHDCGKITTPEFVVDKATKLETLYDRIHEVRMRFELLKQEAHTHYWQTLAGGGEQQEAIQQRDETLQQLDEEFEFVARCNLGSEWMDDAALARLDTIAQRTWTRTLSDRIGISWLELSRHGESQETLPVTESLLADKPVHLVPWVEGHYPPEQWTERYNLVPSPYQYNRGERHNLAIRAGTLNSEERFMINDHIIQTQRFLSALPLPHHLREVPDIAGNHHERIDGRGYPRGLSGDQLSIPARVMALADVFEALTSSDRPYKKAKSLTEAHNIMLKMATSGHLDPDIYLVMLENKLDIYYAKKFLLEEQQSEVDRNALIEELRQHIAREAS</sequence>
<dbReference type="InterPro" id="IPR052020">
    <property type="entry name" value="Cyclic_di-GMP/3'3'-cGAMP_PDE"/>
</dbReference>
<evidence type="ECO:0000313" key="5">
    <source>
        <dbReference type="EMBL" id="AIW15914.1"/>
    </source>
</evidence>
<dbReference type="eggNOG" id="COG3437">
    <property type="taxonomic scope" value="Bacteria"/>
</dbReference>
<dbReference type="Proteomes" id="UP000003836">
    <property type="component" value="Unassembled WGS sequence"/>
</dbReference>
<reference evidence="6 7" key="2">
    <citation type="journal article" date="2012" name="Int. J. Syst. Evol. Microbiol.">
        <title>Vibrio caribbeanicus sp. nov., isolated from the marine sponge Scleritoderma cyanea.</title>
        <authorList>
            <person name="Hoffmann M."/>
            <person name="Monday S.R."/>
            <person name="Allard M.W."/>
            <person name="Strain E.A."/>
            <person name="Whittaker P."/>
            <person name="Naum M."/>
            <person name="McCarthy P.J."/>
            <person name="Lopez J.V."/>
            <person name="Fischer M."/>
            <person name="Brown E.W."/>
        </authorList>
    </citation>
    <scope>NUCLEOTIDE SEQUENCE [LARGE SCALE GENOMIC DNA]</scope>
    <source>
        <strain evidence="6 7">ATCC 19109</strain>
    </source>
</reference>
<dbReference type="RefSeq" id="WP_004744025.1">
    <property type="nucleotide sequence ID" value="NZ_AFWI01000090.1"/>
</dbReference>
<evidence type="ECO:0000256" key="3">
    <source>
        <dbReference type="SAM" id="Phobius"/>
    </source>
</evidence>
<dbReference type="eggNOG" id="COG2206">
    <property type="taxonomic scope" value="Bacteria"/>
</dbReference>
<keyword evidence="3" id="KW-1133">Transmembrane helix</keyword>
<feature type="coiled-coil region" evidence="2">
    <location>
        <begin position="388"/>
        <end position="415"/>
    </location>
</feature>
<proteinExistence type="predicted"/>
<evidence type="ECO:0000313" key="8">
    <source>
        <dbReference type="Proteomes" id="UP000030071"/>
    </source>
</evidence>
<dbReference type="HOGENOM" id="CLU_010403_1_0_6"/>
<evidence type="ECO:0000313" key="6">
    <source>
        <dbReference type="EMBL" id="EGU57127.1"/>
    </source>
</evidence>
<keyword evidence="2" id="KW-0175">Coiled coil</keyword>
<dbReference type="EMBL" id="AFWI01000090">
    <property type="protein sequence ID" value="EGU57127.1"/>
    <property type="molecule type" value="Genomic_DNA"/>
</dbReference>
<dbReference type="PATRIC" id="fig|1051646.9.peg.3434"/>
<dbReference type="PANTHER" id="PTHR45228">
    <property type="entry name" value="CYCLIC DI-GMP PHOSPHODIESTERASE TM_0186-RELATED"/>
    <property type="match status" value="1"/>
</dbReference>
<keyword evidence="3" id="KW-0812">Transmembrane</keyword>
<comment type="subcellular location">
    <subcellularLocation>
        <location evidence="1">Cell inner membrane</location>
    </subcellularLocation>
</comment>
<dbReference type="Gene3D" id="6.10.340.10">
    <property type="match status" value="1"/>
</dbReference>
<keyword evidence="3" id="KW-0472">Membrane</keyword>
<dbReference type="InterPro" id="IPR029151">
    <property type="entry name" value="Sensor-like_sf"/>
</dbReference>
<dbReference type="KEGG" id="vtu:IX91_17590"/>
<dbReference type="InterPro" id="IPR037522">
    <property type="entry name" value="HD_GYP_dom"/>
</dbReference>
<dbReference type="GO" id="GO:0005886">
    <property type="term" value="C:plasma membrane"/>
    <property type="evidence" value="ECO:0007669"/>
    <property type="project" value="UniProtKB-SubCell"/>
</dbReference>
<name>F9T3E3_9VIBR</name>
<dbReference type="CDD" id="cd00077">
    <property type="entry name" value="HDc"/>
    <property type="match status" value="2"/>
</dbReference>
<dbReference type="Gene3D" id="3.30.450.20">
    <property type="entry name" value="PAS domain"/>
    <property type="match status" value="2"/>
</dbReference>
<dbReference type="GeneID" id="23446546"/>
<evidence type="ECO:0000256" key="1">
    <source>
        <dbReference type="ARBA" id="ARBA00004533"/>
    </source>
</evidence>
<keyword evidence="7" id="KW-1185">Reference proteome</keyword>
<dbReference type="CDD" id="cd18773">
    <property type="entry name" value="PDC1_HK_sensor"/>
    <property type="match status" value="1"/>
</dbReference>
<feature type="transmembrane region" description="Helical" evidence="3">
    <location>
        <begin position="13"/>
        <end position="35"/>
    </location>
</feature>
<dbReference type="Pfam" id="PF13487">
    <property type="entry name" value="HD_5"/>
    <property type="match status" value="1"/>
</dbReference>
<gene>
    <name evidence="5" type="ORF">IX91_17590</name>
    <name evidence="6" type="ORF">VITU9109_00710</name>
</gene>
<protein>
    <submittedName>
        <fullName evidence="6">Chemotactic transducer-related protein</fullName>
    </submittedName>
    <submittedName>
        <fullName evidence="5">Chemotaxis protein</fullName>
    </submittedName>
</protein>
<evidence type="ECO:0000259" key="4">
    <source>
        <dbReference type="PROSITE" id="PS51832"/>
    </source>
</evidence>
<dbReference type="PANTHER" id="PTHR45228:SF5">
    <property type="entry name" value="CYCLIC DI-GMP PHOSPHODIESTERASE VC_1348-RELATED"/>
    <property type="match status" value="1"/>
</dbReference>
<dbReference type="PROSITE" id="PS51832">
    <property type="entry name" value="HD_GYP"/>
    <property type="match status" value="1"/>
</dbReference>
<evidence type="ECO:0000256" key="2">
    <source>
        <dbReference type="SAM" id="Coils"/>
    </source>
</evidence>
<dbReference type="SUPFAM" id="SSF109604">
    <property type="entry name" value="HD-domain/PDEase-like"/>
    <property type="match status" value="2"/>
</dbReference>
<feature type="domain" description="HD-GYP" evidence="4">
    <location>
        <begin position="733"/>
        <end position="934"/>
    </location>
</feature>
<dbReference type="AlphaFoldDB" id="F9T3E3"/>
<dbReference type="SMART" id="SM00471">
    <property type="entry name" value="HDc"/>
    <property type="match status" value="1"/>
</dbReference>
<dbReference type="STRING" id="1051646.IX91_17590"/>
<dbReference type="SUPFAM" id="SSF103190">
    <property type="entry name" value="Sensory domain-like"/>
    <property type="match status" value="1"/>
</dbReference>
<dbReference type="EMBL" id="CP009355">
    <property type="protein sequence ID" value="AIW15914.1"/>
    <property type="molecule type" value="Genomic_DNA"/>
</dbReference>
<organism evidence="5 8">
    <name type="scientific">Vibrio tubiashii ATCC 19109</name>
    <dbReference type="NCBI Taxonomy" id="1051646"/>
    <lineage>
        <taxon>Bacteria</taxon>
        <taxon>Pseudomonadati</taxon>
        <taxon>Pseudomonadota</taxon>
        <taxon>Gammaproteobacteria</taxon>
        <taxon>Vibrionales</taxon>
        <taxon>Vibrionaceae</taxon>
        <taxon>Vibrio</taxon>
        <taxon>Vibrio oreintalis group</taxon>
    </lineage>
</organism>
<reference evidence="6" key="1">
    <citation type="submission" date="2011-08" db="EMBL/GenBank/DDBJ databases">
        <authorList>
            <person name="Hoffman M."/>
            <person name="Strain E.A."/>
            <person name="Brown E."/>
            <person name="Allard M.W."/>
        </authorList>
    </citation>
    <scope>NUCLEOTIDE SEQUENCE</scope>
    <source>
        <strain evidence="6">ATCC 19109</strain>
    </source>
</reference>
<dbReference type="Gene3D" id="1.10.3210.10">
    <property type="entry name" value="Hypothetical protein af1432"/>
    <property type="match status" value="2"/>
</dbReference>
<dbReference type="GO" id="GO:0008081">
    <property type="term" value="F:phosphoric diester hydrolase activity"/>
    <property type="evidence" value="ECO:0007669"/>
    <property type="project" value="UniProtKB-ARBA"/>
</dbReference>
<dbReference type="Proteomes" id="UP000030071">
    <property type="component" value="Chromosome 2"/>
</dbReference>